<name>A0A835YK77_9STRA</name>
<reference evidence="1" key="1">
    <citation type="submission" date="2021-02" db="EMBL/GenBank/DDBJ databases">
        <title>First Annotated Genome of the Yellow-green Alga Tribonema minus.</title>
        <authorList>
            <person name="Mahan K.M."/>
        </authorList>
    </citation>
    <scope>NUCLEOTIDE SEQUENCE</scope>
    <source>
        <strain evidence="1">UTEX B ZZ1240</strain>
    </source>
</reference>
<accession>A0A835YK77</accession>
<dbReference type="InterPro" id="IPR027417">
    <property type="entry name" value="P-loop_NTPase"/>
</dbReference>
<comment type="caution">
    <text evidence="1">The sequence shown here is derived from an EMBL/GenBank/DDBJ whole genome shotgun (WGS) entry which is preliminary data.</text>
</comment>
<dbReference type="Gene3D" id="3.40.50.300">
    <property type="entry name" value="P-loop containing nucleotide triphosphate hydrolases"/>
    <property type="match status" value="1"/>
</dbReference>
<protein>
    <submittedName>
        <fullName evidence="1">Uncharacterized protein</fullName>
    </submittedName>
</protein>
<keyword evidence="2" id="KW-1185">Reference proteome</keyword>
<organism evidence="1 2">
    <name type="scientific">Tribonema minus</name>
    <dbReference type="NCBI Taxonomy" id="303371"/>
    <lineage>
        <taxon>Eukaryota</taxon>
        <taxon>Sar</taxon>
        <taxon>Stramenopiles</taxon>
        <taxon>Ochrophyta</taxon>
        <taxon>PX clade</taxon>
        <taxon>Xanthophyceae</taxon>
        <taxon>Tribonematales</taxon>
        <taxon>Tribonemataceae</taxon>
        <taxon>Tribonema</taxon>
    </lineage>
</organism>
<sequence length="238" mass="25753">MSSVSVNASMLGKRSADADTVLDSDRGTSVRIKQAAAAAPGAPAAADDVANTYSLRERRYLMSSKEAEEAGIIVPRPFILPRIVDVAAAGIPIKAEFIATAMMRITAPPRRLISYQPTIAAATELAELAVKELERVHIFDDGINIPAVDGIFIDKTVGDDCLHMQWAGRCTRMYPGKKIATVLVWSAPEHMIDLCQDRPGWEQRLSVMAPSLEEADRSKERTAVAEAVAVIQRGIVAQ</sequence>
<evidence type="ECO:0000313" key="2">
    <source>
        <dbReference type="Proteomes" id="UP000664859"/>
    </source>
</evidence>
<gene>
    <name evidence="1" type="ORF">JKP88DRAFT_350947</name>
</gene>
<proteinExistence type="predicted"/>
<dbReference type="Proteomes" id="UP000664859">
    <property type="component" value="Unassembled WGS sequence"/>
</dbReference>
<dbReference type="AlphaFoldDB" id="A0A835YK77"/>
<dbReference type="EMBL" id="JAFCMP010000532">
    <property type="protein sequence ID" value="KAG5176819.1"/>
    <property type="molecule type" value="Genomic_DNA"/>
</dbReference>
<evidence type="ECO:0000313" key="1">
    <source>
        <dbReference type="EMBL" id="KAG5176819.1"/>
    </source>
</evidence>